<dbReference type="GO" id="GO:0005829">
    <property type="term" value="C:cytosol"/>
    <property type="evidence" value="ECO:0007669"/>
    <property type="project" value="TreeGrafter"/>
</dbReference>
<evidence type="ECO:0000259" key="11">
    <source>
        <dbReference type="PROSITE" id="PS51449"/>
    </source>
</evidence>
<dbReference type="GO" id="GO:0080090">
    <property type="term" value="P:regulation of primary metabolic process"/>
    <property type="evidence" value="ECO:0007669"/>
    <property type="project" value="UniProtKB-ARBA"/>
</dbReference>
<evidence type="ECO:0000256" key="8">
    <source>
        <dbReference type="ARBA" id="ARBA00053923"/>
    </source>
</evidence>
<dbReference type="PROSITE" id="PS51918">
    <property type="entry name" value="RADICAL_SAM"/>
    <property type="match status" value="1"/>
</dbReference>
<evidence type="ECO:0000313" key="14">
    <source>
        <dbReference type="Proteomes" id="UP001430953"/>
    </source>
</evidence>
<dbReference type="SFLD" id="SFLDS00029">
    <property type="entry name" value="Radical_SAM"/>
    <property type="match status" value="1"/>
</dbReference>
<dbReference type="Pfam" id="PF00919">
    <property type="entry name" value="UPF0004"/>
    <property type="match status" value="1"/>
</dbReference>
<dbReference type="PANTHER" id="PTHR43020:SF2">
    <property type="entry name" value="MITOCHONDRIAL TRNA METHYLTHIOTRANSFERASE CDK5RAP1"/>
    <property type="match status" value="1"/>
</dbReference>
<dbReference type="InterPro" id="IPR013848">
    <property type="entry name" value="Methylthiotransferase_N"/>
</dbReference>
<gene>
    <name evidence="13" type="ORF">PUN28_016425</name>
</gene>
<evidence type="ECO:0000256" key="3">
    <source>
        <dbReference type="ARBA" id="ARBA00022485"/>
    </source>
</evidence>
<dbReference type="NCBIfam" id="TIGR01574">
    <property type="entry name" value="miaB-methiolase"/>
    <property type="match status" value="1"/>
</dbReference>
<dbReference type="InterPro" id="IPR006638">
    <property type="entry name" value="Elp3/MiaA/NifB-like_rSAM"/>
</dbReference>
<dbReference type="PROSITE" id="PS01278">
    <property type="entry name" value="MTTASE_RADICAL"/>
    <property type="match status" value="1"/>
</dbReference>
<dbReference type="InterPro" id="IPR007197">
    <property type="entry name" value="rSAM"/>
</dbReference>
<evidence type="ECO:0000256" key="2">
    <source>
        <dbReference type="ARBA" id="ARBA00009815"/>
    </source>
</evidence>
<evidence type="ECO:0000259" key="10">
    <source>
        <dbReference type="PROSITE" id="PS50926"/>
    </source>
</evidence>
<dbReference type="SFLD" id="SFLDG01082">
    <property type="entry name" value="B12-binding_domain_containing"/>
    <property type="match status" value="1"/>
</dbReference>
<protein>
    <recommendedName>
        <fullName evidence="9">CDK5RAP1-like protein</fullName>
    </recommendedName>
</protein>
<keyword evidence="5" id="KW-0479">Metal-binding</keyword>
<evidence type="ECO:0000256" key="7">
    <source>
        <dbReference type="ARBA" id="ARBA00023014"/>
    </source>
</evidence>
<dbReference type="Pfam" id="PF01938">
    <property type="entry name" value="TRAM"/>
    <property type="match status" value="1"/>
</dbReference>
<comment type="function">
    <text evidence="8">Potential regulator of CDK5 activity.</text>
</comment>
<comment type="caution">
    <text evidence="13">The sequence shown here is derived from an EMBL/GenBank/DDBJ whole genome shotgun (WGS) entry which is preliminary data.</text>
</comment>
<dbReference type="GO" id="GO:0060255">
    <property type="term" value="P:regulation of macromolecule metabolic process"/>
    <property type="evidence" value="ECO:0007669"/>
    <property type="project" value="UniProtKB-ARBA"/>
</dbReference>
<dbReference type="Gene3D" id="3.80.30.20">
    <property type="entry name" value="tm_1862 like domain"/>
    <property type="match status" value="1"/>
</dbReference>
<dbReference type="GO" id="GO:0035597">
    <property type="term" value="F:tRNA-2-methylthio-N(6)-dimethylallyladenosine(37) synthase activity"/>
    <property type="evidence" value="ECO:0007669"/>
    <property type="project" value="TreeGrafter"/>
</dbReference>
<dbReference type="PROSITE" id="PS51449">
    <property type="entry name" value="MTTASE_N"/>
    <property type="match status" value="1"/>
</dbReference>
<evidence type="ECO:0000256" key="1">
    <source>
        <dbReference type="ARBA" id="ARBA00001966"/>
    </source>
</evidence>
<keyword evidence="6" id="KW-0408">Iron</keyword>
<evidence type="ECO:0000259" key="12">
    <source>
        <dbReference type="PROSITE" id="PS51918"/>
    </source>
</evidence>
<evidence type="ECO:0000313" key="13">
    <source>
        <dbReference type="EMBL" id="KAL0104776.1"/>
    </source>
</evidence>
<reference evidence="13 14" key="1">
    <citation type="submission" date="2023-03" db="EMBL/GenBank/DDBJ databases">
        <title>High recombination rates correlate with genetic variation in Cardiocondyla obscurior ants.</title>
        <authorList>
            <person name="Errbii M."/>
        </authorList>
    </citation>
    <scope>NUCLEOTIDE SEQUENCE [LARGE SCALE GENOMIC DNA]</scope>
    <source>
        <strain evidence="13">Alpha-2009</strain>
        <tissue evidence="13">Whole body</tissue>
    </source>
</reference>
<dbReference type="InterPro" id="IPR005839">
    <property type="entry name" value="Methylthiotransferase"/>
</dbReference>
<feature type="domain" description="Radical SAM core" evidence="12">
    <location>
        <begin position="238"/>
        <end position="494"/>
    </location>
</feature>
<organism evidence="13 14">
    <name type="scientific">Cardiocondyla obscurior</name>
    <dbReference type="NCBI Taxonomy" id="286306"/>
    <lineage>
        <taxon>Eukaryota</taxon>
        <taxon>Metazoa</taxon>
        <taxon>Ecdysozoa</taxon>
        <taxon>Arthropoda</taxon>
        <taxon>Hexapoda</taxon>
        <taxon>Insecta</taxon>
        <taxon>Pterygota</taxon>
        <taxon>Neoptera</taxon>
        <taxon>Endopterygota</taxon>
        <taxon>Hymenoptera</taxon>
        <taxon>Apocrita</taxon>
        <taxon>Aculeata</taxon>
        <taxon>Formicoidea</taxon>
        <taxon>Formicidae</taxon>
        <taxon>Myrmicinae</taxon>
        <taxon>Cardiocondyla</taxon>
    </lineage>
</organism>
<proteinExistence type="inferred from homology"/>
<dbReference type="EMBL" id="JADYXP020000019">
    <property type="protein sequence ID" value="KAL0104776.1"/>
    <property type="molecule type" value="Genomic_DNA"/>
</dbReference>
<dbReference type="InterPro" id="IPR058240">
    <property type="entry name" value="rSAM_sf"/>
</dbReference>
<keyword evidence="3" id="KW-0004">4Fe-4S</keyword>
<dbReference type="PANTHER" id="PTHR43020">
    <property type="entry name" value="CDK5 REGULATORY SUBUNIT-ASSOCIATED PROTEIN 1"/>
    <property type="match status" value="1"/>
</dbReference>
<dbReference type="InterPro" id="IPR002792">
    <property type="entry name" value="TRAM_dom"/>
</dbReference>
<evidence type="ECO:0000256" key="9">
    <source>
        <dbReference type="ARBA" id="ARBA00074452"/>
    </source>
</evidence>
<dbReference type="Proteomes" id="UP001430953">
    <property type="component" value="Unassembled WGS sequence"/>
</dbReference>
<dbReference type="AlphaFoldDB" id="A0AAW2ERA4"/>
<evidence type="ECO:0000256" key="4">
    <source>
        <dbReference type="ARBA" id="ARBA00022691"/>
    </source>
</evidence>
<keyword evidence="14" id="KW-1185">Reference proteome</keyword>
<keyword evidence="4" id="KW-0949">S-adenosyl-L-methionine</keyword>
<feature type="domain" description="MTTase N-terminal" evidence="11">
    <location>
        <begin position="94"/>
        <end position="215"/>
    </location>
</feature>
<dbReference type="InterPro" id="IPR006463">
    <property type="entry name" value="MiaB_methiolase"/>
</dbReference>
<accession>A0AAW2ERA4</accession>
<dbReference type="SMART" id="SM00729">
    <property type="entry name" value="Elp3"/>
    <property type="match status" value="1"/>
</dbReference>
<evidence type="ECO:0000256" key="6">
    <source>
        <dbReference type="ARBA" id="ARBA00023004"/>
    </source>
</evidence>
<dbReference type="InterPro" id="IPR023404">
    <property type="entry name" value="rSAM_horseshoe"/>
</dbReference>
<dbReference type="FunFam" id="3.80.30.20:FF:000003">
    <property type="entry name" value="CDK5 regulatory subunit-associated protein 1"/>
    <property type="match status" value="1"/>
</dbReference>
<dbReference type="GO" id="GO:0005739">
    <property type="term" value="C:mitochondrion"/>
    <property type="evidence" value="ECO:0007669"/>
    <property type="project" value="TreeGrafter"/>
</dbReference>
<dbReference type="InterPro" id="IPR020612">
    <property type="entry name" value="Methylthiotransferase_CS"/>
</dbReference>
<comment type="cofactor">
    <cofactor evidence="1">
        <name>[4Fe-4S] cluster</name>
        <dbReference type="ChEBI" id="CHEBI:49883"/>
    </cofactor>
</comment>
<dbReference type="FunFam" id="3.40.50.12160:FF:000003">
    <property type="entry name" value="CDK5 regulatory subunit-associated protein 1"/>
    <property type="match status" value="1"/>
</dbReference>
<dbReference type="NCBIfam" id="TIGR00089">
    <property type="entry name" value="MiaB/RimO family radical SAM methylthiotransferase"/>
    <property type="match status" value="1"/>
</dbReference>
<dbReference type="PROSITE" id="PS50926">
    <property type="entry name" value="TRAM"/>
    <property type="match status" value="1"/>
</dbReference>
<dbReference type="Gene3D" id="3.40.50.12160">
    <property type="entry name" value="Methylthiotransferase, N-terminal domain"/>
    <property type="match status" value="1"/>
</dbReference>
<dbReference type="GO" id="GO:0051539">
    <property type="term" value="F:4 iron, 4 sulfur cluster binding"/>
    <property type="evidence" value="ECO:0007669"/>
    <property type="project" value="UniProtKB-KW"/>
</dbReference>
<comment type="similarity">
    <text evidence="2">Belongs to the methylthiotransferase family. MiaB subfamily.</text>
</comment>
<evidence type="ECO:0000256" key="5">
    <source>
        <dbReference type="ARBA" id="ARBA00022723"/>
    </source>
</evidence>
<sequence length="583" mass="66705">MSRGMYYGNCFKRYLIQWKCTDPQRFLICRAIHGTIPRRASAINAGATEQIIERKPVRNIQDGPSLKDFLSPSIVDIPSEEPIPYIRDISGKNQKVYFDVYGCQMNVNDTDIIWSILKSHGYKHTQSLIDADIVLLITCSIRDNPEEKIWRKLELLRGLRNQRKRIAGSPVKIGLLGCMAERLKTKILEREKLVDVIAGPDSYKDLPRLLAVTDNETAVNVMLSLDETYADVTPVRLNQDSTAAFVSIMRGCDNMCTYCIVPFTRGRERSRPIESILDEVRQLSDQGVKEITLLGQNVNSYRDLSQSEFVLPANTETHLAKGFKTVYKNKKGGLRFSDLLDKVSLINPEIRIRFTSPHPKDFPDEVLHLIAERPNICKQIHLPAQSGNSVVLEKMRRGYTREAYLDLVYHIRDILPNVYLSSDFIAGFCGETEENFMETLSLIEKVKYHTAYLYAYSMREKTTAHRRYTDDVESHVKMDRLYRMVELYRKEAEQLNRAQIGQHQLVLVESESKRSNHNLQSRNDGNIKVVLPSATVPIAQHSTATRQIQIGDYVVVQIINANFLTLRGIPLYHSSIAEHSLNK</sequence>
<dbReference type="InterPro" id="IPR038135">
    <property type="entry name" value="Methylthiotransferase_N_sf"/>
</dbReference>
<dbReference type="SFLD" id="SFLDF00273">
    <property type="entry name" value="(dimethylallyl)adenosine_tRNA"/>
    <property type="match status" value="1"/>
</dbReference>
<dbReference type="SFLD" id="SFLDF00413">
    <property type="entry name" value="CDK5RAP1"/>
    <property type="match status" value="1"/>
</dbReference>
<feature type="domain" description="TRAM" evidence="10">
    <location>
        <begin position="497"/>
        <end position="572"/>
    </location>
</feature>
<dbReference type="SUPFAM" id="SSF102114">
    <property type="entry name" value="Radical SAM enzymes"/>
    <property type="match status" value="1"/>
</dbReference>
<dbReference type="SFLD" id="SFLDG01061">
    <property type="entry name" value="methylthiotransferase"/>
    <property type="match status" value="1"/>
</dbReference>
<dbReference type="GO" id="GO:0046872">
    <property type="term" value="F:metal ion binding"/>
    <property type="evidence" value="ECO:0007669"/>
    <property type="project" value="UniProtKB-KW"/>
</dbReference>
<name>A0AAW2ERA4_9HYME</name>
<dbReference type="Pfam" id="PF04055">
    <property type="entry name" value="Radical_SAM"/>
    <property type="match status" value="1"/>
</dbReference>
<keyword evidence="7" id="KW-0411">Iron-sulfur</keyword>